<evidence type="ECO:0000313" key="6">
    <source>
        <dbReference type="EMBL" id="PZX93511.1"/>
    </source>
</evidence>
<protein>
    <recommendedName>
        <fullName evidence="5">Calx-beta domain-containing protein</fullName>
    </recommendedName>
</protein>
<evidence type="ECO:0000256" key="4">
    <source>
        <dbReference type="ARBA" id="ARBA00023065"/>
    </source>
</evidence>
<feature type="domain" description="Calx-beta" evidence="5">
    <location>
        <begin position="1060"/>
        <end position="1155"/>
    </location>
</feature>
<dbReference type="Pfam" id="PF24346">
    <property type="entry name" value="DUF7507"/>
    <property type="match status" value="1"/>
</dbReference>
<keyword evidence="2" id="KW-0677">Repeat</keyword>
<keyword evidence="3" id="KW-0106">Calcium</keyword>
<dbReference type="InterPro" id="IPR057586">
    <property type="entry name" value="Ig_NUP210_16th"/>
</dbReference>
<dbReference type="PANTHER" id="PTHR11878:SF65">
    <property type="entry name" value="NA_CA-EXCHANGE PROTEIN, ISOFORM G"/>
    <property type="match status" value="1"/>
</dbReference>
<dbReference type="Pfam" id="PF03160">
    <property type="entry name" value="Calx-beta"/>
    <property type="match status" value="1"/>
</dbReference>
<feature type="domain" description="Calx-beta" evidence="5">
    <location>
        <begin position="1168"/>
        <end position="1263"/>
    </location>
</feature>
<dbReference type="InterPro" id="IPR003644">
    <property type="entry name" value="Calx_beta"/>
</dbReference>
<dbReference type="Pfam" id="PF25354">
    <property type="entry name" value="Ig_NUP210_16th"/>
    <property type="match status" value="1"/>
</dbReference>
<dbReference type="Pfam" id="PF13585">
    <property type="entry name" value="CHU_C"/>
    <property type="match status" value="1"/>
</dbReference>
<organism evidence="6 7">
    <name type="scientific">Flavobacterium aquariorum</name>
    <dbReference type="NCBI Taxonomy" id="2217670"/>
    <lineage>
        <taxon>Bacteria</taxon>
        <taxon>Pseudomonadati</taxon>
        <taxon>Bacteroidota</taxon>
        <taxon>Flavobacteriia</taxon>
        <taxon>Flavobacteriales</taxon>
        <taxon>Flavobacteriaceae</taxon>
        <taxon>Flavobacterium</taxon>
    </lineage>
</organism>
<dbReference type="InterPro" id="IPR055354">
    <property type="entry name" value="DUF7507"/>
</dbReference>
<dbReference type="EMBL" id="QKXH01000005">
    <property type="protein sequence ID" value="PZX93511.1"/>
    <property type="molecule type" value="Genomic_DNA"/>
</dbReference>
<dbReference type="Gene3D" id="2.60.40.2030">
    <property type="match status" value="3"/>
</dbReference>
<dbReference type="InterPro" id="IPR051171">
    <property type="entry name" value="CaCA"/>
</dbReference>
<feature type="non-terminal residue" evidence="6">
    <location>
        <position position="1"/>
    </location>
</feature>
<dbReference type="SMART" id="SM00237">
    <property type="entry name" value="Calx_beta"/>
    <property type="match status" value="2"/>
</dbReference>
<dbReference type="InterPro" id="IPR008964">
    <property type="entry name" value="Invasin/intimin_cell_adhesion"/>
</dbReference>
<accession>A0A2W7TTC5</accession>
<evidence type="ECO:0000256" key="3">
    <source>
        <dbReference type="ARBA" id="ARBA00022837"/>
    </source>
</evidence>
<evidence type="ECO:0000256" key="1">
    <source>
        <dbReference type="ARBA" id="ARBA00022729"/>
    </source>
</evidence>
<evidence type="ECO:0000259" key="5">
    <source>
        <dbReference type="SMART" id="SM00237"/>
    </source>
</evidence>
<comment type="caution">
    <text evidence="6">The sequence shown here is derived from an EMBL/GenBank/DDBJ whole genome shotgun (WGS) entry which is preliminary data.</text>
</comment>
<proteinExistence type="predicted"/>
<dbReference type="PANTHER" id="PTHR11878">
    <property type="entry name" value="SODIUM/CALCIUM EXCHANGER"/>
    <property type="match status" value="1"/>
</dbReference>
<name>A0A2W7TTC5_9FLAO</name>
<dbReference type="Proteomes" id="UP000249177">
    <property type="component" value="Unassembled WGS sequence"/>
</dbReference>
<keyword evidence="4" id="KW-0813">Transport</keyword>
<evidence type="ECO:0000313" key="7">
    <source>
        <dbReference type="Proteomes" id="UP000249177"/>
    </source>
</evidence>
<dbReference type="InterPro" id="IPR038081">
    <property type="entry name" value="CalX-like_sf"/>
</dbReference>
<keyword evidence="7" id="KW-1185">Reference proteome</keyword>
<dbReference type="SUPFAM" id="SSF141072">
    <property type="entry name" value="CalX-like"/>
    <property type="match status" value="3"/>
</dbReference>
<keyword evidence="4" id="KW-0406">Ion transport</keyword>
<reference evidence="6 7" key="1">
    <citation type="submission" date="2018-06" db="EMBL/GenBank/DDBJ databases">
        <title>Flavobacterium sp IMCC34762, genome.</title>
        <authorList>
            <person name="Joung Y."/>
            <person name="Cho J."/>
            <person name="Song J."/>
        </authorList>
    </citation>
    <scope>NUCLEOTIDE SEQUENCE [LARGE SCALE GENOMIC DNA]</scope>
    <source>
        <strain evidence="6 7">IMCC34762</strain>
    </source>
</reference>
<evidence type="ECO:0000256" key="2">
    <source>
        <dbReference type="ARBA" id="ARBA00022737"/>
    </source>
</evidence>
<dbReference type="SUPFAM" id="SSF49373">
    <property type="entry name" value="Invasin/intimin cell-adhesion fragments"/>
    <property type="match status" value="1"/>
</dbReference>
<dbReference type="SUPFAM" id="SSF49478">
    <property type="entry name" value="Cna protein B-type domain"/>
    <property type="match status" value="1"/>
</dbReference>
<gene>
    <name evidence="6" type="ORF">DOS84_08775</name>
</gene>
<dbReference type="GO" id="GO:0016020">
    <property type="term" value="C:membrane"/>
    <property type="evidence" value="ECO:0007669"/>
    <property type="project" value="InterPro"/>
</dbReference>
<keyword evidence="1" id="KW-0732">Signal</keyword>
<dbReference type="GO" id="GO:0007154">
    <property type="term" value="P:cell communication"/>
    <property type="evidence" value="ECO:0007669"/>
    <property type="project" value="InterPro"/>
</dbReference>
<dbReference type="GO" id="GO:0030001">
    <property type="term" value="P:metal ion transport"/>
    <property type="evidence" value="ECO:0007669"/>
    <property type="project" value="TreeGrafter"/>
</dbReference>
<sequence>SNLDKLVTPVVPTIDSVASTCVAAGTSTISNYIGTNTYTFSPVGPTVDATGLVSSMVFGTSYTVTSNNGNCTSAASASFSNLDKLVTPVVPTIDSVAPTCAAAGTSTISNYIGTNTYTFSPSGPTVDATGLVSSMVFGTSYTVTSNNGSCTSVASASFSNLNKLLTPAIPTVASTAPTCAAAGTSTISNYIGTNTYTFSPVGPTVDATGLVSSMVFGTSYTVTSNNGSCTSVASASFSNLDKLLTPAIPTVASTAPTCAVAGTSTISNYIGTNTYTFSPSGPTVDATGLVSSMVFGTSYTVTSNNGSCTSVASASFSNLDKLLTPVVPTIDSVAPTCAAAGTSTISNYIGTNTYTFSPAGPTVDATGLLSSMVFGTSYTVTSNNGSCTSGASASFSNLDKLVTPAVSTIDSVAPTCAVAGTSTISNYIGTNTYTFSPAGPTVDATGLVSSMVFGTSYTVTSNNGSCTSGASASFSNLDKLVTPAVPTIDSVAPTCAAAGTSTISNYIGTNTYTFSPVGPTVDATGLVSSMVFGTSYTVTSNNGSCTSVASASFSNLDKLVTPAVPTVSSSSSVCSGSDAIFTITGTEGNIVTYSGAASGTATIGAAGTVDITITGITTATTLNLTTVSNGSCTRALSATTTVAIMPRPDAGTDGTLTICSGSTVTAGQLFAQLGGTPTAGGIWTPALAGAGTYTYAVAATTPCAVDATASVVVSEQAQPSAGTLSGIQAVCVGGNTTFSSTVTGGIWTSGDLSKATVDSLTGVITGVTAGTVTITYTVAGTGVCSDVTATRDVSVIALPVVPAITGGSINVCAGSGTVTFLNAMAGGTWSVTNGTGTASITIGGVLTGQIAGTVTVEYTMTNIIGCAVKQAFNLTINAAPNAGTLSGTQAICVSGTTTFSSTVSGGSWSSSNASIATVDPVTGLITGISSGTATITYKIIGTGGCPDATVTRTVSVYSPTVSLSGSTNVLENSIVTVDLTASLSTLSYEDVTVNLSFSGTASGLDYNASGISIVIPAGSLSGTVSIDPIDDIISEGNESVIANITSVIGGCAAENGIQTATVTIVDDEAAPMVSISNPTVTEGANAVFTVSIDNPSSVDTVVDVVTATGTAGTSDYIATTTTVTIPAGQTSVTVSVPTTDDAIDEPSESFTLNATVTSGNTSNPTATGTATINDNDATPTVSISNLTVTEGTNAVFTVSIDVASSVDTVVDVVTATGTAGTSDYTVTTTTVTIPAGQTSVTVSVPTTDDAIDEPSESFTLNATVTSGNTSNPTVTGTATITDNDIPAPAPPAIFAGDDLAGPITSSIGVQNIMNVLDNDFVDLNKATLNNVTLSTVTADSAGFMKLKLDGTIELAANTPAGTYSLTYSICDINIANNCASAKVAVTVICNLSTAISGVVYNAGTNTPLANVPVTLKPINNTTGPILLSLTKADGLYAFSGMIPGDYVLQVQDANLNAAQELFNTTPSFLILKVEDCKYQKIDFGYDKTDLLVLGDFVWYDINNNGIQDEWYDANNDGLVTQNLPDASGVVDYSKWEWIDFNGDGSYKGKENTGELNAAGFGNGTTNIPNIFVTGPNGFSRSVTMGVEGYWRTRAPKDAYGEYKIEFIKEANFEMASEAMSASGLVKVLPSATLKQANANKSKSYVDCGLTTNNILYAQFSATEKVHLDLDFGISCKTYVDIVANNDDAGTIDGLKASNGIFNAIANDTFNGLPINLSDVIVTFTPSPNFTMGTNGLLNTLSNIPGGTYTLTYSICEKANQSNCSTATVTVFVSSPSIALVKTAHFNDENADGYSQVGETITYNFEITNTGNVPLTNVTISDPLPGVVMTGSTLTLAIGETNATHFQGVYVIKQTDINKGSISNQATVFGTSPNNRVVEDKSDNINIVNDNPTVLTVSGCAIKVYNAVTPDGSDKYDKLYIQGIECYKDNSIEIFNRWGVLVFEREHYNNDDVVFRGTSEGRVTVEKSQELPAGTYFYILKYKDSESNAFEKSGYLYLNRK</sequence>
<dbReference type="Gene3D" id="2.60.40.1080">
    <property type="match status" value="1"/>
</dbReference>